<dbReference type="Gene3D" id="1.10.287.130">
    <property type="match status" value="1"/>
</dbReference>
<dbReference type="Gene3D" id="3.40.50.620">
    <property type="entry name" value="HUPs"/>
    <property type="match status" value="1"/>
</dbReference>
<dbReference type="Gene3D" id="3.30.565.10">
    <property type="entry name" value="Histidine kinase-like ATPase, C-terminal domain"/>
    <property type="match status" value="1"/>
</dbReference>
<evidence type="ECO:0000256" key="8">
    <source>
        <dbReference type="ARBA" id="ARBA00022741"/>
    </source>
</evidence>
<dbReference type="Pfam" id="PF02518">
    <property type="entry name" value="HATPase_c"/>
    <property type="match status" value="1"/>
</dbReference>
<dbReference type="InterPro" id="IPR003852">
    <property type="entry name" value="Sig_transdc_His_kinase_KdpD_N"/>
</dbReference>
<dbReference type="InterPro" id="IPR027417">
    <property type="entry name" value="P-loop_NTPase"/>
</dbReference>
<keyword evidence="17" id="KW-1185">Reference proteome</keyword>
<evidence type="ECO:0000256" key="4">
    <source>
        <dbReference type="ARBA" id="ARBA00012438"/>
    </source>
</evidence>
<dbReference type="Pfam" id="PF13493">
    <property type="entry name" value="DUF4118"/>
    <property type="match status" value="1"/>
</dbReference>
<dbReference type="SMART" id="SM00388">
    <property type="entry name" value="HisKA"/>
    <property type="match status" value="1"/>
</dbReference>
<evidence type="ECO:0000256" key="13">
    <source>
        <dbReference type="ARBA" id="ARBA00023136"/>
    </source>
</evidence>
<dbReference type="PROSITE" id="PS50109">
    <property type="entry name" value="HIS_KIN"/>
    <property type="match status" value="1"/>
</dbReference>
<dbReference type="CDD" id="cd00075">
    <property type="entry name" value="HATPase"/>
    <property type="match status" value="1"/>
</dbReference>
<dbReference type="PANTHER" id="PTHR45569:SF1">
    <property type="entry name" value="SENSOR PROTEIN KDPD"/>
    <property type="match status" value="1"/>
</dbReference>
<dbReference type="Pfam" id="PF00512">
    <property type="entry name" value="HisKA"/>
    <property type="match status" value="1"/>
</dbReference>
<organism evidence="16 17">
    <name type="scientific">Agromyces aurantiacus</name>
    <dbReference type="NCBI Taxonomy" id="165814"/>
    <lineage>
        <taxon>Bacteria</taxon>
        <taxon>Bacillati</taxon>
        <taxon>Actinomycetota</taxon>
        <taxon>Actinomycetes</taxon>
        <taxon>Micrococcales</taxon>
        <taxon>Microbacteriaceae</taxon>
        <taxon>Agromyces</taxon>
    </lineage>
</organism>
<keyword evidence="10 16" id="KW-0067">ATP-binding</keyword>
<evidence type="ECO:0000256" key="14">
    <source>
        <dbReference type="SAM" id="Phobius"/>
    </source>
</evidence>
<feature type="transmembrane region" description="Helical" evidence="14">
    <location>
        <begin position="409"/>
        <end position="437"/>
    </location>
</feature>
<comment type="caution">
    <text evidence="16">The sequence shown here is derived from an EMBL/GenBank/DDBJ whole genome shotgun (WGS) entry which is preliminary data.</text>
</comment>
<feature type="transmembrane region" description="Helical" evidence="14">
    <location>
        <begin position="458"/>
        <end position="475"/>
    </location>
</feature>
<accession>A0ABV9R3J0</accession>
<gene>
    <name evidence="16" type="ORF">ACFPER_07085</name>
</gene>
<dbReference type="EC" id="2.7.13.3" evidence="4"/>
<dbReference type="SUPFAM" id="SSF55874">
    <property type="entry name" value="ATPase domain of HSP90 chaperone/DNA topoisomerase II/histidine kinase"/>
    <property type="match status" value="1"/>
</dbReference>
<proteinExistence type="predicted"/>
<evidence type="ECO:0000256" key="3">
    <source>
        <dbReference type="ARBA" id="ARBA00004236"/>
    </source>
</evidence>
<evidence type="ECO:0000256" key="9">
    <source>
        <dbReference type="ARBA" id="ARBA00022777"/>
    </source>
</evidence>
<dbReference type="PRINTS" id="PR00344">
    <property type="entry name" value="BCTRLSENSOR"/>
</dbReference>
<evidence type="ECO:0000259" key="15">
    <source>
        <dbReference type="PROSITE" id="PS50109"/>
    </source>
</evidence>
<keyword evidence="12" id="KW-0902">Two-component regulatory system</keyword>
<dbReference type="Pfam" id="PF02702">
    <property type="entry name" value="KdpD"/>
    <property type="match status" value="1"/>
</dbReference>
<dbReference type="InterPro" id="IPR004358">
    <property type="entry name" value="Sig_transdc_His_kin-like_C"/>
</dbReference>
<evidence type="ECO:0000313" key="17">
    <source>
        <dbReference type="Proteomes" id="UP001595960"/>
    </source>
</evidence>
<evidence type="ECO:0000313" key="16">
    <source>
        <dbReference type="EMBL" id="MFC4828544.1"/>
    </source>
</evidence>
<comment type="subcellular location">
    <subcellularLocation>
        <location evidence="3">Cell membrane</location>
    </subcellularLocation>
    <subcellularLocation>
        <location evidence="2">Membrane</location>
        <topology evidence="2">Multi-pass membrane protein</topology>
    </subcellularLocation>
</comment>
<dbReference type="InterPro" id="IPR025201">
    <property type="entry name" value="KdpD_TM"/>
</dbReference>
<dbReference type="InterPro" id="IPR003661">
    <property type="entry name" value="HisK_dim/P_dom"/>
</dbReference>
<evidence type="ECO:0000256" key="5">
    <source>
        <dbReference type="ARBA" id="ARBA00022553"/>
    </source>
</evidence>
<evidence type="ECO:0000256" key="1">
    <source>
        <dbReference type="ARBA" id="ARBA00000085"/>
    </source>
</evidence>
<evidence type="ECO:0000256" key="11">
    <source>
        <dbReference type="ARBA" id="ARBA00022989"/>
    </source>
</evidence>
<comment type="catalytic activity">
    <reaction evidence="1">
        <text>ATP + protein L-histidine = ADP + protein N-phospho-L-histidine.</text>
        <dbReference type="EC" id="2.7.13.3"/>
    </reaction>
</comment>
<name>A0ABV9R3J0_9MICO</name>
<dbReference type="InterPro" id="IPR005467">
    <property type="entry name" value="His_kinase_dom"/>
</dbReference>
<dbReference type="PANTHER" id="PTHR45569">
    <property type="entry name" value="SENSOR PROTEIN KDPD"/>
    <property type="match status" value="1"/>
</dbReference>
<dbReference type="SUPFAM" id="SSF47384">
    <property type="entry name" value="Homodimeric domain of signal transducing histidine kinase"/>
    <property type="match status" value="1"/>
</dbReference>
<dbReference type="Pfam" id="PF00582">
    <property type="entry name" value="Usp"/>
    <property type="match status" value="1"/>
</dbReference>
<keyword evidence="9" id="KW-0418">Kinase</keyword>
<evidence type="ECO:0000256" key="6">
    <source>
        <dbReference type="ARBA" id="ARBA00022679"/>
    </source>
</evidence>
<dbReference type="InterPro" id="IPR036097">
    <property type="entry name" value="HisK_dim/P_sf"/>
</dbReference>
<sequence>MRRGRLRVLLGAAPGVGKTYAMLEEGRRLRDEGRDVVVGFVETHGRAATAAMVDGLEVVPRRTETHRGLRLEEMDLDAVLARTPEIALVDELAHTNAPGGRHEKRWQDVDELLGAGIDVISTVNTQHIESLGDVVYEITGAQQRETIPDAVLRDADQIEVVDLAPQALRDRLATGLVYPAERIDAALSNYFRLGNLTALREIALLWLADEVDQALKAYRAEHGIDRKWEARERVVVALTGGPEGETLLRRGARIAARSSGGVLLAVHVTNPDGLRARHPEALDRQRALVEQLGGTFHQVVGEDVPRALVDFAKGADATQLVLGVSRRSRLAAAFTGPGIGATVIRESGDIDVHIVTHAAAGSDFSLPRLGGALSRQRLIAGFALALIAGPLLSWLLSSLHTDASITSDVLAYQLLVIIVALVGGIWPGLFAAVLSGLTLNFLFIEPLYTLTIAEPRQFLALVFYVLNALLVSYVVDQAARRTREARRAAAESQLLATIAGSVLRGEDALQAMVTRTREAFNLTGVRLLVDDQPLVTDGEPAAPDRVTTLPIGAHGVLELHGPDLAASERRLLQVIATQLDAALEHGALTTAAEAADELAEADKVRSALLAAVGHDLRRPLTSASAAISALRSPDLAIPPAQRVELLDTAAESLESLAALVTNLLDVSRLQAGALAVTLAPTDVADVVFPALDELGLGPGDIELDLADDTLPVLADAGLLQRVVVNLLANAVRHSPDGERVRLSASSFRGRTELRIADRGPGIPAERRDQVFTPFQRLGDTDNETGLGLGLALSKGFAEGMDGTLEAEDTPGGGLTMVVTLPIAEEAS</sequence>
<dbReference type="InterPro" id="IPR038318">
    <property type="entry name" value="KdpD_sf"/>
</dbReference>
<evidence type="ECO:0000256" key="10">
    <source>
        <dbReference type="ARBA" id="ARBA00022840"/>
    </source>
</evidence>
<dbReference type="Gene3D" id="1.20.120.620">
    <property type="entry name" value="Backbone structure of the membrane domain of e. Coli histidine kinase receptor kdpd"/>
    <property type="match status" value="1"/>
</dbReference>
<dbReference type="SMART" id="SM00387">
    <property type="entry name" value="HATPase_c"/>
    <property type="match status" value="1"/>
</dbReference>
<keyword evidence="5" id="KW-0597">Phosphoprotein</keyword>
<dbReference type="InterPro" id="IPR036890">
    <property type="entry name" value="HATPase_C_sf"/>
</dbReference>
<reference evidence="17" key="1">
    <citation type="journal article" date="2019" name="Int. J. Syst. Evol. Microbiol.">
        <title>The Global Catalogue of Microorganisms (GCM) 10K type strain sequencing project: providing services to taxonomists for standard genome sequencing and annotation.</title>
        <authorList>
            <consortium name="The Broad Institute Genomics Platform"/>
            <consortium name="The Broad Institute Genome Sequencing Center for Infectious Disease"/>
            <person name="Wu L."/>
            <person name="Ma J."/>
        </authorList>
    </citation>
    <scope>NUCLEOTIDE SEQUENCE [LARGE SCALE GENOMIC DNA]</scope>
    <source>
        <strain evidence="17">CGMCC 1.12192</strain>
    </source>
</reference>
<evidence type="ECO:0000256" key="12">
    <source>
        <dbReference type="ARBA" id="ARBA00023012"/>
    </source>
</evidence>
<keyword evidence="8" id="KW-0547">Nucleotide-binding</keyword>
<dbReference type="InterPro" id="IPR014729">
    <property type="entry name" value="Rossmann-like_a/b/a_fold"/>
</dbReference>
<dbReference type="InterPro" id="IPR003594">
    <property type="entry name" value="HATPase_dom"/>
</dbReference>
<dbReference type="CDD" id="cd00082">
    <property type="entry name" value="HisKA"/>
    <property type="match status" value="1"/>
</dbReference>
<dbReference type="InterPro" id="IPR052023">
    <property type="entry name" value="Histidine_kinase_KdpD"/>
</dbReference>
<keyword evidence="11 14" id="KW-1133">Transmembrane helix</keyword>
<feature type="domain" description="Histidine kinase" evidence="15">
    <location>
        <begin position="611"/>
        <end position="824"/>
    </location>
</feature>
<keyword evidence="7 14" id="KW-0812">Transmembrane</keyword>
<dbReference type="InterPro" id="IPR006016">
    <property type="entry name" value="UspA"/>
</dbReference>
<keyword evidence="13 14" id="KW-0472">Membrane</keyword>
<protein>
    <recommendedName>
        <fullName evidence="4">histidine kinase</fullName>
        <ecNumber evidence="4">2.7.13.3</ecNumber>
    </recommendedName>
</protein>
<dbReference type="RefSeq" id="WP_204391684.1">
    <property type="nucleotide sequence ID" value="NZ_JAFBBW010000001.1"/>
</dbReference>
<dbReference type="SUPFAM" id="SSF52402">
    <property type="entry name" value="Adenine nucleotide alpha hydrolases-like"/>
    <property type="match status" value="1"/>
</dbReference>
<dbReference type="EMBL" id="JBHSJC010000001">
    <property type="protein sequence ID" value="MFC4828544.1"/>
    <property type="molecule type" value="Genomic_DNA"/>
</dbReference>
<evidence type="ECO:0000256" key="7">
    <source>
        <dbReference type="ARBA" id="ARBA00022692"/>
    </source>
</evidence>
<feature type="transmembrane region" description="Helical" evidence="14">
    <location>
        <begin position="378"/>
        <end position="397"/>
    </location>
</feature>
<dbReference type="Proteomes" id="UP001595960">
    <property type="component" value="Unassembled WGS sequence"/>
</dbReference>
<keyword evidence="6" id="KW-0808">Transferase</keyword>
<dbReference type="Gene3D" id="3.40.50.300">
    <property type="entry name" value="P-loop containing nucleotide triphosphate hydrolases"/>
    <property type="match status" value="1"/>
</dbReference>
<dbReference type="GO" id="GO:0005524">
    <property type="term" value="F:ATP binding"/>
    <property type="evidence" value="ECO:0007669"/>
    <property type="project" value="UniProtKB-KW"/>
</dbReference>
<evidence type="ECO:0000256" key="2">
    <source>
        <dbReference type="ARBA" id="ARBA00004141"/>
    </source>
</evidence>